<sequence>MWCKAVLSLTLIINAAQVILSGVLFVSTFYLAILPLMQTL</sequence>
<dbReference type="Proteomes" id="UP000242222">
    <property type="component" value="Unassembled WGS sequence"/>
</dbReference>
<evidence type="ECO:0000256" key="1">
    <source>
        <dbReference type="SAM" id="Phobius"/>
    </source>
</evidence>
<organism evidence="2 3">
    <name type="scientific">Izhakiella capsodis</name>
    <dbReference type="NCBI Taxonomy" id="1367852"/>
    <lineage>
        <taxon>Bacteria</taxon>
        <taxon>Pseudomonadati</taxon>
        <taxon>Pseudomonadota</taxon>
        <taxon>Gammaproteobacteria</taxon>
        <taxon>Enterobacterales</taxon>
        <taxon>Erwiniaceae</taxon>
        <taxon>Izhakiella</taxon>
    </lineage>
</organism>
<evidence type="ECO:0000313" key="2">
    <source>
        <dbReference type="EMBL" id="SFN32634.1"/>
    </source>
</evidence>
<proteinExistence type="predicted"/>
<keyword evidence="1" id="KW-1133">Transmembrane helix</keyword>
<dbReference type="AlphaFoldDB" id="A0A1I4Y3H6"/>
<keyword evidence="3" id="KW-1185">Reference proteome</keyword>
<keyword evidence="1" id="KW-0472">Membrane</keyword>
<dbReference type="EMBL" id="FOVC01000005">
    <property type="protein sequence ID" value="SFN32634.1"/>
    <property type="molecule type" value="Genomic_DNA"/>
</dbReference>
<keyword evidence="1" id="KW-0812">Transmembrane</keyword>
<protein>
    <submittedName>
        <fullName evidence="2">Uncharacterized protein</fullName>
    </submittedName>
</protein>
<reference evidence="3" key="1">
    <citation type="submission" date="2016-10" db="EMBL/GenBank/DDBJ databases">
        <authorList>
            <person name="Varghese N."/>
            <person name="Submissions S."/>
        </authorList>
    </citation>
    <scope>NUCLEOTIDE SEQUENCE [LARGE SCALE GENOMIC DNA]</scope>
    <source>
        <strain evidence="3">N6PO6</strain>
    </source>
</reference>
<feature type="transmembrane region" description="Helical" evidence="1">
    <location>
        <begin position="6"/>
        <end position="33"/>
    </location>
</feature>
<gene>
    <name evidence="2" type="ORF">SAMN05216516_105187</name>
</gene>
<name>A0A1I4Y3H6_9GAMM</name>
<accession>A0A1I4Y3H6</accession>
<evidence type="ECO:0000313" key="3">
    <source>
        <dbReference type="Proteomes" id="UP000242222"/>
    </source>
</evidence>